<dbReference type="AlphaFoldDB" id="A0A644URV6"/>
<protein>
    <submittedName>
        <fullName evidence="1">Uncharacterized protein</fullName>
    </submittedName>
</protein>
<comment type="caution">
    <text evidence="1">The sequence shown here is derived from an EMBL/GenBank/DDBJ whole genome shotgun (WGS) entry which is preliminary data.</text>
</comment>
<reference evidence="1" key="1">
    <citation type="submission" date="2019-08" db="EMBL/GenBank/DDBJ databases">
        <authorList>
            <person name="Kucharzyk K."/>
            <person name="Murdoch R.W."/>
            <person name="Higgins S."/>
            <person name="Loffler F."/>
        </authorList>
    </citation>
    <scope>NUCLEOTIDE SEQUENCE</scope>
</reference>
<dbReference type="EMBL" id="VSSQ01000154">
    <property type="protein sequence ID" value="MPL81747.1"/>
    <property type="molecule type" value="Genomic_DNA"/>
</dbReference>
<accession>A0A644URV6</accession>
<sequence>MKPCIKAIHFLLLFATFHLSLHVAYPALPGDHLCDSNPVFGQKAFALLPICPENRETGFEKPPLRPETSTIAVFLRPGHDFLRRLNYSPVIFQTKLTIPGSKELLDLFCVLRI</sequence>
<gene>
    <name evidence="1" type="ORF">SDC9_27677</name>
</gene>
<organism evidence="1">
    <name type="scientific">bioreactor metagenome</name>
    <dbReference type="NCBI Taxonomy" id="1076179"/>
    <lineage>
        <taxon>unclassified sequences</taxon>
        <taxon>metagenomes</taxon>
        <taxon>ecological metagenomes</taxon>
    </lineage>
</organism>
<evidence type="ECO:0000313" key="1">
    <source>
        <dbReference type="EMBL" id="MPL81747.1"/>
    </source>
</evidence>
<name>A0A644URV6_9ZZZZ</name>
<proteinExistence type="predicted"/>